<dbReference type="STRING" id="6573.A0A210QGQ9"/>
<feature type="region of interest" description="Disordered" evidence="3">
    <location>
        <begin position="1"/>
        <end position="183"/>
    </location>
</feature>
<proteinExistence type="inferred from homology"/>
<accession>A0A210QGQ9</accession>
<organism evidence="5 6">
    <name type="scientific">Mizuhopecten yessoensis</name>
    <name type="common">Japanese scallop</name>
    <name type="synonym">Patinopecten yessoensis</name>
    <dbReference type="NCBI Taxonomy" id="6573"/>
    <lineage>
        <taxon>Eukaryota</taxon>
        <taxon>Metazoa</taxon>
        <taxon>Spiralia</taxon>
        <taxon>Lophotrochozoa</taxon>
        <taxon>Mollusca</taxon>
        <taxon>Bivalvia</taxon>
        <taxon>Autobranchia</taxon>
        <taxon>Pteriomorphia</taxon>
        <taxon>Pectinida</taxon>
        <taxon>Pectinoidea</taxon>
        <taxon>Pectinidae</taxon>
        <taxon>Mizuhopecten</taxon>
    </lineage>
</organism>
<dbReference type="Pfam" id="PF04424">
    <property type="entry name" value="MINDY_DUB"/>
    <property type="match status" value="1"/>
</dbReference>
<dbReference type="PANTHER" id="PTHR18063:SF6">
    <property type="entry name" value="UBIQUITIN CARBOXYL-TERMINAL HYDROLASE"/>
    <property type="match status" value="1"/>
</dbReference>
<evidence type="ECO:0000256" key="2">
    <source>
        <dbReference type="RuleBase" id="RU367139"/>
    </source>
</evidence>
<evidence type="ECO:0000313" key="5">
    <source>
        <dbReference type="EMBL" id="OWF47944.1"/>
    </source>
</evidence>
<dbReference type="OrthoDB" id="10261212at2759"/>
<dbReference type="GO" id="GO:0004843">
    <property type="term" value="F:cysteine-type deubiquitinase activity"/>
    <property type="evidence" value="ECO:0007669"/>
    <property type="project" value="UniProtKB-UniRule"/>
</dbReference>
<evidence type="ECO:0000313" key="6">
    <source>
        <dbReference type="Proteomes" id="UP000242188"/>
    </source>
</evidence>
<dbReference type="GO" id="GO:0016807">
    <property type="term" value="F:cysteine-type carboxypeptidase activity"/>
    <property type="evidence" value="ECO:0007669"/>
    <property type="project" value="TreeGrafter"/>
</dbReference>
<keyword evidence="2" id="KW-0788">Thiol protease</keyword>
<evidence type="ECO:0000256" key="1">
    <source>
        <dbReference type="ARBA" id="ARBA00006616"/>
    </source>
</evidence>
<comment type="caution">
    <text evidence="5">The sequence shown here is derived from an EMBL/GenBank/DDBJ whole genome shotgun (WGS) entry which is preliminary data.</text>
</comment>
<feature type="domain" description="MINDY deubiquitinase" evidence="4">
    <location>
        <begin position="206"/>
        <end position="459"/>
    </location>
</feature>
<dbReference type="Proteomes" id="UP000242188">
    <property type="component" value="Unassembled WGS sequence"/>
</dbReference>
<dbReference type="EC" id="3.4.19.12" evidence="2"/>
<keyword evidence="2" id="KW-0833">Ubl conjugation pathway</keyword>
<keyword evidence="6" id="KW-1185">Reference proteome</keyword>
<keyword evidence="2" id="KW-0378">Hydrolase</keyword>
<comment type="catalytic activity">
    <reaction evidence="2">
        <text>Thiol-dependent hydrolysis of ester, thioester, amide, peptide and isopeptide bonds formed by the C-terminal Gly of ubiquitin (a 76-residue protein attached to proteins as an intracellular targeting signal).</text>
        <dbReference type="EC" id="3.4.19.12"/>
    </reaction>
</comment>
<feature type="compositionally biased region" description="Basic and acidic residues" evidence="3">
    <location>
        <begin position="575"/>
        <end position="596"/>
    </location>
</feature>
<dbReference type="AlphaFoldDB" id="A0A210QGQ9"/>
<feature type="compositionally biased region" description="Polar residues" evidence="3">
    <location>
        <begin position="72"/>
        <end position="87"/>
    </location>
</feature>
<dbReference type="GO" id="GO:0036435">
    <property type="term" value="F:K48-linked polyubiquitin modification-dependent protein binding"/>
    <property type="evidence" value="ECO:0007669"/>
    <property type="project" value="UniProtKB-UniRule"/>
</dbReference>
<reference evidence="5 6" key="1">
    <citation type="journal article" date="2017" name="Nat. Ecol. Evol.">
        <title>Scallop genome provides insights into evolution of bilaterian karyotype and development.</title>
        <authorList>
            <person name="Wang S."/>
            <person name="Zhang J."/>
            <person name="Jiao W."/>
            <person name="Li J."/>
            <person name="Xun X."/>
            <person name="Sun Y."/>
            <person name="Guo X."/>
            <person name="Huan P."/>
            <person name="Dong B."/>
            <person name="Zhang L."/>
            <person name="Hu X."/>
            <person name="Sun X."/>
            <person name="Wang J."/>
            <person name="Zhao C."/>
            <person name="Wang Y."/>
            <person name="Wang D."/>
            <person name="Huang X."/>
            <person name="Wang R."/>
            <person name="Lv J."/>
            <person name="Li Y."/>
            <person name="Zhang Z."/>
            <person name="Liu B."/>
            <person name="Lu W."/>
            <person name="Hui Y."/>
            <person name="Liang J."/>
            <person name="Zhou Z."/>
            <person name="Hou R."/>
            <person name="Li X."/>
            <person name="Liu Y."/>
            <person name="Li H."/>
            <person name="Ning X."/>
            <person name="Lin Y."/>
            <person name="Zhao L."/>
            <person name="Xing Q."/>
            <person name="Dou J."/>
            <person name="Li Y."/>
            <person name="Mao J."/>
            <person name="Guo H."/>
            <person name="Dou H."/>
            <person name="Li T."/>
            <person name="Mu C."/>
            <person name="Jiang W."/>
            <person name="Fu Q."/>
            <person name="Fu X."/>
            <person name="Miao Y."/>
            <person name="Liu J."/>
            <person name="Yu Q."/>
            <person name="Li R."/>
            <person name="Liao H."/>
            <person name="Li X."/>
            <person name="Kong Y."/>
            <person name="Jiang Z."/>
            <person name="Chourrout D."/>
            <person name="Li R."/>
            <person name="Bao Z."/>
        </authorList>
    </citation>
    <scope>NUCLEOTIDE SEQUENCE [LARGE SCALE GENOMIC DNA]</scope>
    <source>
        <strain evidence="5 6">PY_sf001</strain>
    </source>
</reference>
<dbReference type="InterPro" id="IPR033979">
    <property type="entry name" value="MINDY_domain"/>
</dbReference>
<feature type="compositionally biased region" description="Basic and acidic residues" evidence="3">
    <location>
        <begin position="92"/>
        <end position="102"/>
    </location>
</feature>
<dbReference type="GO" id="GO:0071108">
    <property type="term" value="P:protein K48-linked deubiquitination"/>
    <property type="evidence" value="ECO:0007669"/>
    <property type="project" value="TreeGrafter"/>
</dbReference>
<evidence type="ECO:0000259" key="4">
    <source>
        <dbReference type="Pfam" id="PF04424"/>
    </source>
</evidence>
<feature type="region of interest" description="Disordered" evidence="3">
    <location>
        <begin position="537"/>
        <end position="596"/>
    </location>
</feature>
<dbReference type="PANTHER" id="PTHR18063">
    <property type="entry name" value="NF-E2 INDUCIBLE PROTEIN"/>
    <property type="match status" value="1"/>
</dbReference>
<feature type="compositionally biased region" description="Polar residues" evidence="3">
    <location>
        <begin position="148"/>
        <end position="159"/>
    </location>
</feature>
<evidence type="ECO:0000256" key="3">
    <source>
        <dbReference type="SAM" id="MobiDB-lite"/>
    </source>
</evidence>
<dbReference type="InterPro" id="IPR007518">
    <property type="entry name" value="MINDY"/>
</dbReference>
<name>A0A210QGQ9_MIZYE</name>
<keyword evidence="2" id="KW-0645">Protease</keyword>
<gene>
    <name evidence="5" type="ORF">KP79_PYT17976</name>
</gene>
<feature type="compositionally biased region" description="Basic and acidic residues" evidence="3">
    <location>
        <begin position="537"/>
        <end position="546"/>
    </location>
</feature>
<comment type="similarity">
    <text evidence="1 2">Belongs to the MINDY deubiquitinase family. FAM63 subfamily.</text>
</comment>
<comment type="function">
    <text evidence="2">Hydrolase that can specifically remove 'Lys-48'-linked conjugated ubiquitin from proteins. Has exodeubiquitinase activity and has a preference for long polyubiquitin chains. May play a regulatory role at the level of protein turnover.</text>
</comment>
<dbReference type="GO" id="GO:0140934">
    <property type="term" value="F:histone deubiquitinase activity"/>
    <property type="evidence" value="ECO:0007669"/>
    <property type="project" value="UniProtKB-UniRule"/>
</dbReference>
<protein>
    <recommendedName>
        <fullName evidence="2">Ubiquitin carboxyl-terminal hydrolase</fullName>
        <ecNumber evidence="2">3.4.19.12</ecNumber>
    </recommendedName>
</protein>
<feature type="compositionally biased region" description="Polar residues" evidence="3">
    <location>
        <begin position="1"/>
        <end position="24"/>
    </location>
</feature>
<dbReference type="GO" id="GO:0006508">
    <property type="term" value="P:proteolysis"/>
    <property type="evidence" value="ECO:0007669"/>
    <property type="project" value="UniProtKB-KW"/>
</dbReference>
<sequence length="596" mass="66429">MSEVQIKQSDVTGNSNDNISTATGDNVEEIPTNVNKSEGSEAPEGEGKTCDQSAPKSEIILQAACSEKEGKQTQTSGKTQESDSTCGATDLKVGEADSKCDVTDNTDSFNLKCDCDEDNRTNKTDNSDGQTSSSSSTTPIDNIDEFLTDNSIDSQFSDNNTKDENLKVELPPLSAEAHPKTETEISELNEAGEGASASPSSTDGNVYHVKWIAYKNKEIPTITQNENGPCPLIAVMNVLLLKCQVHLPPNTEVITPDQLMTYIGNCILENAPKTQDTSEAVQLNYQQNMHDAMAVIHKLQTGLDVNVRFTGVNDFEYTPECIIFDLLSIPLYHGWLVDPQEKDLITAIGTCSYNQLVEKIISQRSSDKPETVTEALLCESFLDGAAAQLTYHGLCELNSVVKENQLCVFFRNNHFSTMYRHQNELFLLVTDQGFLSERNVVWETLSNVEGDGYFVDANFNTYRKSPPAEPVLPPTPMNPEEQVDQDYLLAMSLQHEQQLRDEEIDWNQDNGQRHDPQRPQMSDHELAARMQADEDKRLALAVRRQEQQQQQRQQQPTWASGGGTPQHHHAAHGGRPRERERTTREPKSKDKECCIL</sequence>
<dbReference type="GO" id="GO:0005829">
    <property type="term" value="C:cytosol"/>
    <property type="evidence" value="ECO:0007669"/>
    <property type="project" value="TreeGrafter"/>
</dbReference>
<dbReference type="EMBL" id="NEDP02003747">
    <property type="protein sequence ID" value="OWF47944.1"/>
    <property type="molecule type" value="Genomic_DNA"/>
</dbReference>
<dbReference type="GO" id="GO:1990380">
    <property type="term" value="F:K48-linked deubiquitinase activity"/>
    <property type="evidence" value="ECO:0007669"/>
    <property type="project" value="UniProtKB-UniRule"/>
</dbReference>
<dbReference type="GO" id="GO:0071944">
    <property type="term" value="C:cell periphery"/>
    <property type="evidence" value="ECO:0007669"/>
    <property type="project" value="TreeGrafter"/>
</dbReference>